<comment type="similarity">
    <text evidence="11">Belongs to the ROX family. MINA53 subfamily.</text>
</comment>
<comment type="function">
    <text evidence="12">Oxygenase that can act as both a histone lysine demethylase and a ribosomal histidine hydroxylase. Is involved in the demethylation of trimethylated 'Lys-9' on histone H3 (H3K9me3), leading to an increase in ribosomal RNA expression. Also catalyzes the hydroxylation of 60S ribosomal protein L27a on 'His-39'. May play an important role in cell growth and survival. May be involved in ribosome biogenesis, most likely during the assembly process of pre-ribosomal particles.</text>
</comment>
<keyword evidence="2" id="KW-0690">Ribosome biogenesis</keyword>
<evidence type="ECO:0000256" key="8">
    <source>
        <dbReference type="ARBA" id="ARBA00023015"/>
    </source>
</evidence>
<accession>A0A803TAS4</accession>
<evidence type="ECO:0000256" key="7">
    <source>
        <dbReference type="ARBA" id="ARBA00023004"/>
    </source>
</evidence>
<feature type="domain" description="JmjC" evidence="16">
    <location>
        <begin position="138"/>
        <end position="270"/>
    </location>
</feature>
<dbReference type="Ensembl" id="ENSACAT00000044266.1">
    <property type="protein sequence ID" value="ENSACAP00000032314.1"/>
    <property type="gene ID" value="ENSACAG00000009242.4"/>
</dbReference>
<organism evidence="17 18">
    <name type="scientific">Anolis carolinensis</name>
    <name type="common">Green anole</name>
    <name type="synonym">American chameleon</name>
    <dbReference type="NCBI Taxonomy" id="28377"/>
    <lineage>
        <taxon>Eukaryota</taxon>
        <taxon>Metazoa</taxon>
        <taxon>Chordata</taxon>
        <taxon>Craniata</taxon>
        <taxon>Vertebrata</taxon>
        <taxon>Euteleostomi</taxon>
        <taxon>Lepidosauria</taxon>
        <taxon>Squamata</taxon>
        <taxon>Bifurcata</taxon>
        <taxon>Unidentata</taxon>
        <taxon>Episquamata</taxon>
        <taxon>Toxicofera</taxon>
        <taxon>Iguania</taxon>
        <taxon>Dactyloidae</taxon>
        <taxon>Anolis</taxon>
    </lineage>
</organism>
<keyword evidence="9 15" id="KW-0804">Transcription</keyword>
<dbReference type="Gene3D" id="1.10.10.1500">
    <property type="entry name" value="JmjC domain-containing ribosomal oxygenase (ROX), dimer domain"/>
    <property type="match status" value="1"/>
</dbReference>
<dbReference type="GO" id="GO:0032453">
    <property type="term" value="F:histone H3K4 demethylase activity"/>
    <property type="evidence" value="ECO:0000318"/>
    <property type="project" value="GO_Central"/>
</dbReference>
<protein>
    <recommendedName>
        <fullName evidence="15">Bifunctional lysine-specific demethylase and histidyl-hydroxylase</fullName>
        <ecNumber evidence="15">1.14.11.-</ecNumber>
    </recommendedName>
</protein>
<keyword evidence="18" id="KW-1185">Reference proteome</keyword>
<evidence type="ECO:0000256" key="5">
    <source>
        <dbReference type="ARBA" id="ARBA00022964"/>
    </source>
</evidence>
<evidence type="ECO:0000256" key="6">
    <source>
        <dbReference type="ARBA" id="ARBA00023002"/>
    </source>
</evidence>
<evidence type="ECO:0000256" key="9">
    <source>
        <dbReference type="ARBA" id="ARBA00023163"/>
    </source>
</evidence>
<dbReference type="Proteomes" id="UP000001646">
    <property type="component" value="Chromosome 3"/>
</dbReference>
<comment type="catalytic activity">
    <reaction evidence="14">
        <text>L-histidyl-[protein] + 2-oxoglutarate + O2 = (3S)-3-hydroxy-L-histidyl-[protein] + succinate + CO2</text>
        <dbReference type="Rhea" id="RHEA:54256"/>
        <dbReference type="Rhea" id="RHEA-COMP:9745"/>
        <dbReference type="Rhea" id="RHEA-COMP:13840"/>
        <dbReference type="ChEBI" id="CHEBI:15379"/>
        <dbReference type="ChEBI" id="CHEBI:16526"/>
        <dbReference type="ChEBI" id="CHEBI:16810"/>
        <dbReference type="ChEBI" id="CHEBI:29979"/>
        <dbReference type="ChEBI" id="CHEBI:30031"/>
        <dbReference type="ChEBI" id="CHEBI:138021"/>
        <dbReference type="EC" id="1.14.11.79"/>
    </reaction>
</comment>
<evidence type="ECO:0000256" key="12">
    <source>
        <dbReference type="ARBA" id="ARBA00046256"/>
    </source>
</evidence>
<dbReference type="GeneTree" id="ENSGT00390000000083"/>
<dbReference type="GO" id="GO:0005506">
    <property type="term" value="F:iron ion binding"/>
    <property type="evidence" value="ECO:0007669"/>
    <property type="project" value="UniProtKB-UniRule"/>
</dbReference>
<dbReference type="SUPFAM" id="SSF51197">
    <property type="entry name" value="Clavaminate synthase-like"/>
    <property type="match status" value="1"/>
</dbReference>
<dbReference type="GO" id="GO:0051864">
    <property type="term" value="F:histone H3K36 demethylase activity"/>
    <property type="evidence" value="ECO:0000318"/>
    <property type="project" value="GO_Central"/>
</dbReference>
<dbReference type="GO" id="GO:0042254">
    <property type="term" value="P:ribosome biogenesis"/>
    <property type="evidence" value="ECO:0007669"/>
    <property type="project" value="UniProtKB-KW"/>
</dbReference>
<keyword evidence="5 15" id="KW-0223">Dioxygenase</keyword>
<evidence type="ECO:0000256" key="4">
    <source>
        <dbReference type="ARBA" id="ARBA00022723"/>
    </source>
</evidence>
<dbReference type="EC" id="1.14.11.-" evidence="15"/>
<comment type="cofactor">
    <cofactor evidence="15">
        <name>Fe(2+)</name>
        <dbReference type="ChEBI" id="CHEBI:29033"/>
    </cofactor>
    <text evidence="15">Binds 1 Fe(2+) ion per subunit.</text>
</comment>
<dbReference type="PANTHER" id="PTHR13096">
    <property type="entry name" value="MINA53 MYC INDUCED NUCLEAR ANTIGEN"/>
    <property type="match status" value="1"/>
</dbReference>
<dbReference type="InterPro" id="IPR046799">
    <property type="entry name" value="ROXA-like_wH"/>
</dbReference>
<dbReference type="Bgee" id="ENSACAG00000009242">
    <property type="expression patterns" value="Expressed in forelimb bud and 13 other cell types or tissues"/>
</dbReference>
<keyword evidence="4 15" id="KW-0479">Metal-binding</keyword>
<evidence type="ECO:0000256" key="3">
    <source>
        <dbReference type="ARBA" id="ARBA00022553"/>
    </source>
</evidence>
<keyword evidence="3" id="KW-0597">Phosphoprotein</keyword>
<dbReference type="AlphaFoldDB" id="A0A803TAS4"/>
<sequence>MPKKLERRSGTEREQHLPCKQAKLETASHELWKYDHPQDVFEDLISPIKQDEFFREYWEKKPLVLHRDDPTVASYYSSLFQLTDLEGIVKHGLYYGKDINVCKSINGKKKVFNKDGKVSYAQLKKDFDQKKATIQFHQPQRFKNELWKIQEKLECFFGSLVGSNIYITPPGSQGLPPHYDDIEVFILQLEGEKHWRLYKPTIPLAQQYNAEPEDKIGAPTHNFILKPGDLLYFPRGTIHQAATPPGIAHSTHVTISTYQNHSWRDFFLDVVPGLILDMAKEDIEFRKSIPRQLLMKVDLSDSSRQLSGFLRCLADRLEENGKELKSSDMKKDFIMNRLPPFLGPTFDPLTSGGPLPKLSSTVRLRFKDYTVITVEPEQDHLNNSLKEMVFVYHCLKNKRETHMMGEENTDEEGIVEVSFSFVHLILLVALSPLKLPYILISELFHADCSSLPSQHHFCHSAISCYISQERRFHLNIRKNFLTVRAVRQWNSLPRTVVEAPSLEAFKQRLDGYLSGVL</sequence>
<evidence type="ECO:0000256" key="15">
    <source>
        <dbReference type="RuleBase" id="RU366061"/>
    </source>
</evidence>
<evidence type="ECO:0000256" key="1">
    <source>
        <dbReference type="ARBA" id="ARBA00004604"/>
    </source>
</evidence>
<dbReference type="InterPro" id="IPR003347">
    <property type="entry name" value="JmjC_dom"/>
</dbReference>
<evidence type="ECO:0000256" key="11">
    <source>
        <dbReference type="ARBA" id="ARBA00034314"/>
    </source>
</evidence>
<comment type="subcellular location">
    <subcellularLocation>
        <location evidence="1">Nucleus</location>
        <location evidence="1">Nucleolus</location>
    </subcellularLocation>
</comment>
<evidence type="ECO:0000256" key="13">
    <source>
        <dbReference type="ARBA" id="ARBA00047687"/>
    </source>
</evidence>
<dbReference type="PANTHER" id="PTHR13096:SF7">
    <property type="entry name" value="RIBOSOMAL OXYGENASE 2"/>
    <property type="match status" value="1"/>
</dbReference>
<keyword evidence="6 15" id="KW-0560">Oxidoreductase</keyword>
<evidence type="ECO:0000256" key="10">
    <source>
        <dbReference type="ARBA" id="ARBA00023242"/>
    </source>
</evidence>
<evidence type="ECO:0000313" key="18">
    <source>
        <dbReference type="Proteomes" id="UP000001646"/>
    </source>
</evidence>
<proteinExistence type="inferred from homology"/>
<reference evidence="17 18" key="1">
    <citation type="submission" date="2009-12" db="EMBL/GenBank/DDBJ databases">
        <title>The Genome Sequence of Anolis carolinensis (Green Anole Lizard).</title>
        <authorList>
            <consortium name="The Genome Sequencing Platform"/>
            <person name="Di Palma F."/>
            <person name="Alfoldi J."/>
            <person name="Heiman D."/>
            <person name="Young S."/>
            <person name="Grabherr M."/>
            <person name="Johnson J."/>
            <person name="Lander E.S."/>
            <person name="Lindblad-Toh K."/>
        </authorList>
    </citation>
    <scope>NUCLEOTIDE SEQUENCE [LARGE SCALE GENOMIC DNA]</scope>
    <source>
        <strain evidence="17 18">JBL SC #1</strain>
    </source>
</reference>
<dbReference type="Gene3D" id="3.90.930.40">
    <property type="match status" value="1"/>
</dbReference>
<keyword evidence="7 15" id="KW-0408">Iron</keyword>
<comment type="catalytic activity">
    <reaction evidence="13">
        <text>L-histidyl-[ribosomal protein uL15] + 2-oxoglutarate + O2 = (3S)-3-hydroxy-L-histidyl-[ribosomal protein uL15] + succinate + CO2</text>
        <dbReference type="Rhea" id="RHEA:54024"/>
        <dbReference type="Rhea" id="RHEA-COMP:13760"/>
        <dbReference type="Rhea" id="RHEA-COMP:13761"/>
        <dbReference type="ChEBI" id="CHEBI:15379"/>
        <dbReference type="ChEBI" id="CHEBI:16526"/>
        <dbReference type="ChEBI" id="CHEBI:16810"/>
        <dbReference type="ChEBI" id="CHEBI:29979"/>
        <dbReference type="ChEBI" id="CHEBI:30031"/>
        <dbReference type="ChEBI" id="CHEBI:138021"/>
    </reaction>
</comment>
<dbReference type="InParanoid" id="A0A803TAS4"/>
<evidence type="ECO:0000256" key="2">
    <source>
        <dbReference type="ARBA" id="ARBA00022517"/>
    </source>
</evidence>
<reference evidence="17" key="3">
    <citation type="submission" date="2025-09" db="UniProtKB">
        <authorList>
            <consortium name="Ensembl"/>
        </authorList>
    </citation>
    <scope>IDENTIFICATION</scope>
</reference>
<dbReference type="Gene3D" id="2.60.120.650">
    <property type="entry name" value="Cupin"/>
    <property type="match status" value="1"/>
</dbReference>
<reference evidence="17" key="2">
    <citation type="submission" date="2025-08" db="UniProtKB">
        <authorList>
            <consortium name="Ensembl"/>
        </authorList>
    </citation>
    <scope>IDENTIFICATION</scope>
</reference>
<name>A0A803TAS4_ANOCA</name>
<evidence type="ECO:0000313" key="17">
    <source>
        <dbReference type="Ensembl" id="ENSACAP00000032314.1"/>
    </source>
</evidence>
<evidence type="ECO:0000259" key="16">
    <source>
        <dbReference type="PROSITE" id="PS51184"/>
    </source>
</evidence>
<dbReference type="Pfam" id="PF20514">
    <property type="entry name" value="WHD_ROXA"/>
    <property type="match status" value="1"/>
</dbReference>
<dbReference type="GO" id="GO:0005730">
    <property type="term" value="C:nucleolus"/>
    <property type="evidence" value="ECO:0000318"/>
    <property type="project" value="GO_Central"/>
</dbReference>
<dbReference type="Pfam" id="PF08007">
    <property type="entry name" value="JmjC_2"/>
    <property type="match status" value="1"/>
</dbReference>
<dbReference type="PROSITE" id="PS51184">
    <property type="entry name" value="JMJC"/>
    <property type="match status" value="1"/>
</dbReference>
<dbReference type="InterPro" id="IPR039994">
    <property type="entry name" value="NO66-like"/>
</dbReference>
<evidence type="ECO:0000256" key="14">
    <source>
        <dbReference type="ARBA" id="ARBA00049465"/>
    </source>
</evidence>
<keyword evidence="8 15" id="KW-0805">Transcription regulation</keyword>
<dbReference type="GO" id="GO:0036139">
    <property type="term" value="F:peptidyl-histidine dioxygenase activity"/>
    <property type="evidence" value="ECO:0007669"/>
    <property type="project" value="UniProtKB-EC"/>
</dbReference>
<keyword evidence="10 15" id="KW-0539">Nucleus</keyword>